<dbReference type="Pfam" id="PF20066">
    <property type="entry name" value="Glyoxalase_8"/>
    <property type="match status" value="1"/>
</dbReference>
<dbReference type="PATRIC" id="fig|882800.3.peg.1674"/>
<dbReference type="AlphaFoldDB" id="H1KGE6"/>
<name>H1KGE6_METEX</name>
<gene>
    <name evidence="3" type="ORF">MetexDRAFT_1708</name>
</gene>
<dbReference type="Gene3D" id="2.60.120.260">
    <property type="entry name" value="Galactose-binding domain-like"/>
    <property type="match status" value="1"/>
</dbReference>
<feature type="region of interest" description="Disordered" evidence="1">
    <location>
        <begin position="244"/>
        <end position="276"/>
    </location>
</feature>
<evidence type="ECO:0000259" key="2">
    <source>
        <dbReference type="Pfam" id="PF20066"/>
    </source>
</evidence>
<evidence type="ECO:0000313" key="4">
    <source>
        <dbReference type="Proteomes" id="UP000004382"/>
    </source>
</evidence>
<evidence type="ECO:0000256" key="1">
    <source>
        <dbReference type="SAM" id="MobiDB-lite"/>
    </source>
</evidence>
<protein>
    <recommendedName>
        <fullName evidence="2">Glyoxalase-related protein domain-containing protein</fullName>
    </recommendedName>
</protein>
<organism evidence="3 4">
    <name type="scientific">Methylorubrum extorquens DSM 13060</name>
    <dbReference type="NCBI Taxonomy" id="882800"/>
    <lineage>
        <taxon>Bacteria</taxon>
        <taxon>Pseudomonadati</taxon>
        <taxon>Pseudomonadota</taxon>
        <taxon>Alphaproteobacteria</taxon>
        <taxon>Hyphomicrobiales</taxon>
        <taxon>Methylobacteriaceae</taxon>
        <taxon>Methylorubrum</taxon>
    </lineage>
</organism>
<feature type="domain" description="Glyoxalase-related protein" evidence="2">
    <location>
        <begin position="2"/>
        <end position="55"/>
    </location>
</feature>
<reference evidence="3 4" key="1">
    <citation type="submission" date="2011-09" db="EMBL/GenBank/DDBJ databases">
        <title>The draft genome of Methylobacterium extorquens DSM 13060.</title>
        <authorList>
            <consortium name="US DOE Joint Genome Institute (JGI-PGF)"/>
            <person name="Lucas S."/>
            <person name="Han J."/>
            <person name="Lapidus A."/>
            <person name="Cheng J.-F."/>
            <person name="Goodwin L."/>
            <person name="Pitluck S."/>
            <person name="Peters L."/>
            <person name="Land M.L."/>
            <person name="Hauser L."/>
            <person name="Koskimaki J."/>
            <person name="Halonen O."/>
            <person name="Pirttila A."/>
            <person name="Frank C."/>
            <person name="Woyke T.J."/>
        </authorList>
    </citation>
    <scope>NUCLEOTIDE SEQUENCE [LARGE SCALE GENOMIC DNA]</scope>
    <source>
        <strain evidence="3 4">DSM 13060</strain>
    </source>
</reference>
<feature type="compositionally biased region" description="Basic and acidic residues" evidence="1">
    <location>
        <begin position="252"/>
        <end position="266"/>
    </location>
</feature>
<comment type="caution">
    <text evidence="3">The sequence shown here is derived from an EMBL/GenBank/DDBJ whole genome shotgun (WGS) entry which is preliminary data.</text>
</comment>
<evidence type="ECO:0000313" key="3">
    <source>
        <dbReference type="EMBL" id="EHP93404.1"/>
    </source>
</evidence>
<dbReference type="Proteomes" id="UP000004382">
    <property type="component" value="Unassembled WGS sequence"/>
</dbReference>
<dbReference type="EMBL" id="AGJK01000032">
    <property type="protein sequence ID" value="EHP93404.1"/>
    <property type="molecule type" value="Genomic_DNA"/>
</dbReference>
<proteinExistence type="predicted"/>
<sequence length="276" mass="30173">MPTVDDAKSMARAMESALRAKNVSLSHGECLDIVARQFGLKDWNVLSAQAKRSEAAARRRVALLKGWALIAEYPDAYDHGADADPTAAGGGAARIRHDPVLGPRRYPEPSRAFGCYVQTVSAVPFHGQRVAISATLRCQEVTHGATLWARVDGMPGHTFAFDNLKDATEGWLFGSVPWVERRVVVNVPADAISLHFGFFLKGRGALWAADFRIERMIAASLGARPMPPQSHRWSAAIPKTKCMVPPRPRTCSRSDDRTSQRIDRPGSAEGMSSAYH</sequence>
<accession>H1KGE6</accession>
<dbReference type="InterPro" id="IPR045517">
    <property type="entry name" value="Glyoxalase_8"/>
</dbReference>